<protein>
    <submittedName>
        <fullName evidence="3">Anti-sigma regulatory factor (Ser/Thr protein kinase)</fullName>
    </submittedName>
</protein>
<dbReference type="Gene3D" id="3.30.565.10">
    <property type="entry name" value="Histidine kinase-like ATPase, C-terminal domain"/>
    <property type="match status" value="1"/>
</dbReference>
<dbReference type="CDD" id="cd16936">
    <property type="entry name" value="HATPase_RsbW-like"/>
    <property type="match status" value="1"/>
</dbReference>
<name>A0A7X0C085_9ACTN</name>
<dbReference type="InterPro" id="IPR050267">
    <property type="entry name" value="Anti-sigma-factor_SerPK"/>
</dbReference>
<gene>
    <name evidence="3" type="ORF">FHU36_002703</name>
</gene>
<dbReference type="InterPro" id="IPR003594">
    <property type="entry name" value="HATPase_dom"/>
</dbReference>
<proteinExistence type="predicted"/>
<evidence type="ECO:0000313" key="4">
    <source>
        <dbReference type="Proteomes" id="UP000583800"/>
    </source>
</evidence>
<dbReference type="Proteomes" id="UP000583800">
    <property type="component" value="Unassembled WGS sequence"/>
</dbReference>
<keyword evidence="4" id="KW-1185">Reference proteome</keyword>
<evidence type="ECO:0000313" key="3">
    <source>
        <dbReference type="EMBL" id="MBB6346194.1"/>
    </source>
</evidence>
<comment type="caution">
    <text evidence="3">The sequence shown here is derived from an EMBL/GenBank/DDBJ whole genome shotgun (WGS) entry which is preliminary data.</text>
</comment>
<reference evidence="3 4" key="1">
    <citation type="submission" date="2020-08" db="EMBL/GenBank/DDBJ databases">
        <title>Sequencing the genomes of 1000 actinobacteria strains.</title>
        <authorList>
            <person name="Klenk H.-P."/>
        </authorList>
    </citation>
    <scope>NUCLEOTIDE SEQUENCE [LARGE SCALE GENOMIC DNA]</scope>
    <source>
        <strain evidence="3 4">DSM 45913</strain>
    </source>
</reference>
<dbReference type="RefSeq" id="WP_185084031.1">
    <property type="nucleotide sequence ID" value="NZ_JACHJB010000001.1"/>
</dbReference>
<evidence type="ECO:0000259" key="2">
    <source>
        <dbReference type="Pfam" id="PF13581"/>
    </source>
</evidence>
<organism evidence="3 4">
    <name type="scientific">Nonomuraea muscovyensis</name>
    <dbReference type="NCBI Taxonomy" id="1124761"/>
    <lineage>
        <taxon>Bacteria</taxon>
        <taxon>Bacillati</taxon>
        <taxon>Actinomycetota</taxon>
        <taxon>Actinomycetes</taxon>
        <taxon>Streptosporangiales</taxon>
        <taxon>Streptosporangiaceae</taxon>
        <taxon>Nonomuraea</taxon>
    </lineage>
</organism>
<keyword evidence="1" id="KW-0808">Transferase</keyword>
<dbReference type="EMBL" id="JACHJB010000001">
    <property type="protein sequence ID" value="MBB6346194.1"/>
    <property type="molecule type" value="Genomic_DNA"/>
</dbReference>
<sequence>MSAWRFSRYFLGSAPSITEARRFVTALLRGWPAVDDVELIVSELATNAIRHSASGRFGGRFLVSVQAHTDRLWVGVLDEGGPSSPRLFRPYPEGEGGRGLLLVANLAVDWGVWGDEHGRTVWAVLRTSSRTVSA</sequence>
<dbReference type="Pfam" id="PF13581">
    <property type="entry name" value="HATPase_c_2"/>
    <property type="match status" value="1"/>
</dbReference>
<keyword evidence="1" id="KW-0418">Kinase</keyword>
<evidence type="ECO:0000256" key="1">
    <source>
        <dbReference type="ARBA" id="ARBA00022527"/>
    </source>
</evidence>
<dbReference type="InterPro" id="IPR036890">
    <property type="entry name" value="HATPase_C_sf"/>
</dbReference>
<dbReference type="PANTHER" id="PTHR35526:SF3">
    <property type="entry name" value="ANTI-SIGMA-F FACTOR RSBW"/>
    <property type="match status" value="1"/>
</dbReference>
<dbReference type="GO" id="GO:0004674">
    <property type="term" value="F:protein serine/threonine kinase activity"/>
    <property type="evidence" value="ECO:0007669"/>
    <property type="project" value="UniProtKB-KW"/>
</dbReference>
<accession>A0A7X0C085</accession>
<feature type="domain" description="Histidine kinase/HSP90-like ATPase" evidence="2">
    <location>
        <begin position="17"/>
        <end position="123"/>
    </location>
</feature>
<keyword evidence="1" id="KW-0723">Serine/threonine-protein kinase</keyword>
<dbReference type="AlphaFoldDB" id="A0A7X0C085"/>
<dbReference type="PANTHER" id="PTHR35526">
    <property type="entry name" value="ANTI-SIGMA-F FACTOR RSBW-RELATED"/>
    <property type="match status" value="1"/>
</dbReference>
<dbReference type="SUPFAM" id="SSF55874">
    <property type="entry name" value="ATPase domain of HSP90 chaperone/DNA topoisomerase II/histidine kinase"/>
    <property type="match status" value="1"/>
</dbReference>